<comment type="caution">
    <text evidence="2">The sequence shown here is derived from an EMBL/GenBank/DDBJ whole genome shotgun (WGS) entry which is preliminary data.</text>
</comment>
<keyword evidence="1" id="KW-1133">Transmembrane helix</keyword>
<dbReference type="AlphaFoldDB" id="A0A537JZD4"/>
<keyword evidence="1" id="KW-0472">Membrane</keyword>
<gene>
    <name evidence="2" type="ORF">E6H00_12030</name>
</gene>
<proteinExistence type="predicted"/>
<name>A0A537JZD4_9BACT</name>
<protein>
    <submittedName>
        <fullName evidence="2">Uncharacterized protein</fullName>
    </submittedName>
</protein>
<sequence>MSLARWHASLVLPVLTLAGDTLCIALALFGDLTRRYHMPYLFWWILWLAQIPLGLQAAVGVGLLARGAHPRTGYHIMYGGLIVLTLAALYGLRPGGGLRRAFIKDDGGYRESRWMLLLCLFLAGLVARAYMTGVLGR</sequence>
<feature type="transmembrane region" description="Helical" evidence="1">
    <location>
        <begin position="114"/>
        <end position="131"/>
    </location>
</feature>
<feature type="transmembrane region" description="Helical" evidence="1">
    <location>
        <begin position="41"/>
        <end position="64"/>
    </location>
</feature>
<dbReference type="EMBL" id="VBAK01000137">
    <property type="protein sequence ID" value="TMI88632.1"/>
    <property type="molecule type" value="Genomic_DNA"/>
</dbReference>
<organism evidence="2 3">
    <name type="scientific">Candidatus Segetimicrobium genomatis</name>
    <dbReference type="NCBI Taxonomy" id="2569760"/>
    <lineage>
        <taxon>Bacteria</taxon>
        <taxon>Bacillati</taxon>
        <taxon>Candidatus Sysuimicrobiota</taxon>
        <taxon>Candidatus Sysuimicrobiia</taxon>
        <taxon>Candidatus Sysuimicrobiales</taxon>
        <taxon>Candidatus Segetimicrobiaceae</taxon>
        <taxon>Candidatus Segetimicrobium</taxon>
    </lineage>
</organism>
<evidence type="ECO:0000256" key="1">
    <source>
        <dbReference type="SAM" id="Phobius"/>
    </source>
</evidence>
<keyword evidence="1" id="KW-0812">Transmembrane</keyword>
<evidence type="ECO:0000313" key="3">
    <source>
        <dbReference type="Proteomes" id="UP000318509"/>
    </source>
</evidence>
<feature type="transmembrane region" description="Helical" evidence="1">
    <location>
        <begin position="6"/>
        <end position="29"/>
    </location>
</feature>
<dbReference type="Proteomes" id="UP000318509">
    <property type="component" value="Unassembled WGS sequence"/>
</dbReference>
<feature type="transmembrane region" description="Helical" evidence="1">
    <location>
        <begin position="76"/>
        <end position="93"/>
    </location>
</feature>
<reference evidence="2 3" key="1">
    <citation type="journal article" date="2019" name="Nat. Microbiol.">
        <title>Mediterranean grassland soil C-N compound turnover is dependent on rainfall and depth, and is mediated by genomically divergent microorganisms.</title>
        <authorList>
            <person name="Diamond S."/>
            <person name="Andeer P.F."/>
            <person name="Li Z."/>
            <person name="Crits-Christoph A."/>
            <person name="Burstein D."/>
            <person name="Anantharaman K."/>
            <person name="Lane K.R."/>
            <person name="Thomas B.C."/>
            <person name="Pan C."/>
            <person name="Northen T.R."/>
            <person name="Banfield J.F."/>
        </authorList>
    </citation>
    <scope>NUCLEOTIDE SEQUENCE [LARGE SCALE GENOMIC DNA]</scope>
    <source>
        <strain evidence="2">NP_3</strain>
    </source>
</reference>
<accession>A0A537JZD4</accession>
<evidence type="ECO:0000313" key="2">
    <source>
        <dbReference type="EMBL" id="TMI88632.1"/>
    </source>
</evidence>